<evidence type="ECO:0000313" key="2">
    <source>
        <dbReference type="Proteomes" id="UP000790709"/>
    </source>
</evidence>
<dbReference type="EMBL" id="MU266639">
    <property type="protein sequence ID" value="KAH7919682.1"/>
    <property type="molecule type" value="Genomic_DNA"/>
</dbReference>
<accession>A0ACB8B4L3</accession>
<protein>
    <submittedName>
        <fullName evidence="1">Uncharacterized protein</fullName>
    </submittedName>
</protein>
<gene>
    <name evidence="1" type="ORF">BV22DRAFT_1022573</name>
</gene>
<organism evidence="1 2">
    <name type="scientific">Leucogyrophana mollusca</name>
    <dbReference type="NCBI Taxonomy" id="85980"/>
    <lineage>
        <taxon>Eukaryota</taxon>
        <taxon>Fungi</taxon>
        <taxon>Dikarya</taxon>
        <taxon>Basidiomycota</taxon>
        <taxon>Agaricomycotina</taxon>
        <taxon>Agaricomycetes</taxon>
        <taxon>Agaricomycetidae</taxon>
        <taxon>Boletales</taxon>
        <taxon>Boletales incertae sedis</taxon>
        <taxon>Leucogyrophana</taxon>
    </lineage>
</organism>
<evidence type="ECO:0000313" key="1">
    <source>
        <dbReference type="EMBL" id="KAH7919682.1"/>
    </source>
</evidence>
<sequence length="132" mass="14931">RLDHHNIMLLAPLLQDSDADSDRQCHYSFCYACVLGIYHANMICTGLGTVDYNLVVWSLFWFNDLRWLRVGTLAILTLSAFKDAFGFVDPADVLRSCHLIPAFSSGKLYPDGVAMSQRAADGQAWAYYYINR</sequence>
<reference evidence="1" key="1">
    <citation type="journal article" date="2021" name="New Phytol.">
        <title>Evolutionary innovations through gain and loss of genes in the ectomycorrhizal Boletales.</title>
        <authorList>
            <person name="Wu G."/>
            <person name="Miyauchi S."/>
            <person name="Morin E."/>
            <person name="Kuo A."/>
            <person name="Drula E."/>
            <person name="Varga T."/>
            <person name="Kohler A."/>
            <person name="Feng B."/>
            <person name="Cao Y."/>
            <person name="Lipzen A."/>
            <person name="Daum C."/>
            <person name="Hundley H."/>
            <person name="Pangilinan J."/>
            <person name="Johnson J."/>
            <person name="Barry K."/>
            <person name="LaButti K."/>
            <person name="Ng V."/>
            <person name="Ahrendt S."/>
            <person name="Min B."/>
            <person name="Choi I.G."/>
            <person name="Park H."/>
            <person name="Plett J.M."/>
            <person name="Magnuson J."/>
            <person name="Spatafora J.W."/>
            <person name="Nagy L.G."/>
            <person name="Henrissat B."/>
            <person name="Grigoriev I.V."/>
            <person name="Yang Z.L."/>
            <person name="Xu J."/>
            <person name="Martin F.M."/>
        </authorList>
    </citation>
    <scope>NUCLEOTIDE SEQUENCE</scope>
    <source>
        <strain evidence="1">KUC20120723A-06</strain>
    </source>
</reference>
<proteinExistence type="predicted"/>
<comment type="caution">
    <text evidence="1">The sequence shown here is derived from an EMBL/GenBank/DDBJ whole genome shotgun (WGS) entry which is preliminary data.</text>
</comment>
<dbReference type="Proteomes" id="UP000790709">
    <property type="component" value="Unassembled WGS sequence"/>
</dbReference>
<keyword evidence="2" id="KW-1185">Reference proteome</keyword>
<feature type="non-terminal residue" evidence="1">
    <location>
        <position position="1"/>
    </location>
</feature>
<name>A0ACB8B4L3_9AGAM</name>